<dbReference type="KEGG" id="hoh:Hoch_6380"/>
<dbReference type="HOGENOM" id="CLU_1813108_0_0_7"/>
<evidence type="ECO:0000313" key="2">
    <source>
        <dbReference type="Proteomes" id="UP000001880"/>
    </source>
</evidence>
<proteinExistence type="predicted"/>
<organism evidence="1 2">
    <name type="scientific">Haliangium ochraceum (strain DSM 14365 / JCM 11303 / SMP-2)</name>
    <dbReference type="NCBI Taxonomy" id="502025"/>
    <lineage>
        <taxon>Bacteria</taxon>
        <taxon>Pseudomonadati</taxon>
        <taxon>Myxococcota</taxon>
        <taxon>Polyangia</taxon>
        <taxon>Haliangiales</taxon>
        <taxon>Kofleriaceae</taxon>
        <taxon>Haliangium</taxon>
    </lineage>
</organism>
<sequence>MEAWMHAPEVLAALAAAEDIRRNQGGTWEEARQALEAVARMPQATDATRADVANRLLIAATQRFDVTDAEIDEVLRNVADDLRLLRPLSRCAAISSACTGRPVLAREWLPNIVTELESMDRGDREVVEWLKHSRQELMRANND</sequence>
<dbReference type="AlphaFoldDB" id="D0LP23"/>
<protein>
    <submittedName>
        <fullName evidence="1">Uncharacterized protein</fullName>
    </submittedName>
</protein>
<gene>
    <name evidence="1" type="ordered locus">Hoch_6380</name>
</gene>
<dbReference type="Proteomes" id="UP000001880">
    <property type="component" value="Chromosome"/>
</dbReference>
<reference evidence="1 2" key="1">
    <citation type="journal article" date="2010" name="Stand. Genomic Sci.">
        <title>Complete genome sequence of Haliangium ochraceum type strain (SMP-2).</title>
        <authorList>
            <consortium name="US DOE Joint Genome Institute (JGI-PGF)"/>
            <person name="Ivanova N."/>
            <person name="Daum C."/>
            <person name="Lang E."/>
            <person name="Abt B."/>
            <person name="Kopitz M."/>
            <person name="Saunders E."/>
            <person name="Lapidus A."/>
            <person name="Lucas S."/>
            <person name="Glavina Del Rio T."/>
            <person name="Nolan M."/>
            <person name="Tice H."/>
            <person name="Copeland A."/>
            <person name="Cheng J.F."/>
            <person name="Chen F."/>
            <person name="Bruce D."/>
            <person name="Goodwin L."/>
            <person name="Pitluck S."/>
            <person name="Mavromatis K."/>
            <person name="Pati A."/>
            <person name="Mikhailova N."/>
            <person name="Chen A."/>
            <person name="Palaniappan K."/>
            <person name="Land M."/>
            <person name="Hauser L."/>
            <person name="Chang Y.J."/>
            <person name="Jeffries C.D."/>
            <person name="Detter J.C."/>
            <person name="Brettin T."/>
            <person name="Rohde M."/>
            <person name="Goker M."/>
            <person name="Bristow J."/>
            <person name="Markowitz V."/>
            <person name="Eisen J.A."/>
            <person name="Hugenholtz P."/>
            <person name="Kyrpides N.C."/>
            <person name="Klenk H.P."/>
        </authorList>
    </citation>
    <scope>NUCLEOTIDE SEQUENCE [LARGE SCALE GENOMIC DNA]</scope>
    <source>
        <strain evidence="2">DSM 14365 / CIP 107738 / JCM 11303 / AJ 13395 / SMP-2</strain>
    </source>
</reference>
<accession>D0LP23</accession>
<keyword evidence="2" id="KW-1185">Reference proteome</keyword>
<name>D0LP23_HALO1</name>
<dbReference type="EMBL" id="CP001804">
    <property type="protein sequence ID" value="ACY18849.1"/>
    <property type="molecule type" value="Genomic_DNA"/>
</dbReference>
<evidence type="ECO:0000313" key="1">
    <source>
        <dbReference type="EMBL" id="ACY18849.1"/>
    </source>
</evidence>